<feature type="compositionally biased region" description="Low complexity" evidence="1">
    <location>
        <begin position="118"/>
        <end position="136"/>
    </location>
</feature>
<feature type="region of interest" description="Disordered" evidence="1">
    <location>
        <begin position="44"/>
        <end position="149"/>
    </location>
</feature>
<dbReference type="InterPro" id="IPR011250">
    <property type="entry name" value="OMP/PagP_B-barrel"/>
</dbReference>
<keyword evidence="2" id="KW-0732">Signal</keyword>
<feature type="chain" id="PRO_5020758155" description="Outer membrane beta-barrel protein" evidence="2">
    <location>
        <begin position="31"/>
        <end position="542"/>
    </location>
</feature>
<evidence type="ECO:0000256" key="1">
    <source>
        <dbReference type="SAM" id="MobiDB-lite"/>
    </source>
</evidence>
<sequence>MKTSAIMRGGPGGCLALALLLLSGAADASAQEFGTLRGRVAEDVLNQPGGRSAPDDAGDRGGIRVPEYRPLGTGTAPDGEAAGRDGIAFDPLEMNTGEDGENAARPNAGSDGTTASDGRISSVPGRVGSVGSIPSVQGGGGQPESDPYAPVGTRIGSFILRSTLDLGLSSSRETTTFASGTPPVAAESTSISVLGDGALRLDLDSDWSRHALNVDALGRLQRDISDDGDRKIEPEVLLDAVARIDVREGTTVTATAGYAYRLDDAQSAAFYAATDPALVPAVSGTNDPPTQTLDGSLSLRQDFRSLFGEAGVSVERTLHGAAELSDGSSISQNDLDNTVYDGRLRAGFELSPVFSPFVEVGYGIRRMDERPDSGGMDRNAVRYAARAGTGIDLGEKLNGEVAIGYLREDVADPLLEDIDGIALDALVNWSPRRETDVTLRLATTTETSSVGGESGALLYSGDLAVTHRIRANLSAEASLGADFRDVRGGADETTVAGQTGLTYWFNRFAGLTTRLRHEETYSSDPLERSTTTSAFVGLRLQH</sequence>
<evidence type="ECO:0000256" key="2">
    <source>
        <dbReference type="SAM" id="SignalP"/>
    </source>
</evidence>
<keyword evidence="4" id="KW-1185">Reference proteome</keyword>
<evidence type="ECO:0000313" key="3">
    <source>
        <dbReference type="EMBL" id="TCD11429.1"/>
    </source>
</evidence>
<evidence type="ECO:0008006" key="5">
    <source>
        <dbReference type="Google" id="ProtNLM"/>
    </source>
</evidence>
<protein>
    <recommendedName>
        <fullName evidence="5">Outer membrane beta-barrel protein</fullName>
    </recommendedName>
</protein>
<proteinExistence type="predicted"/>
<comment type="caution">
    <text evidence="3">The sequence shown here is derived from an EMBL/GenBank/DDBJ whole genome shotgun (WGS) entry which is preliminary data.</text>
</comment>
<evidence type="ECO:0000313" key="4">
    <source>
        <dbReference type="Proteomes" id="UP000291301"/>
    </source>
</evidence>
<organism evidence="3 4">
    <name type="scientific">Oricola cellulosilytica</name>
    <dbReference type="NCBI Taxonomy" id="1429082"/>
    <lineage>
        <taxon>Bacteria</taxon>
        <taxon>Pseudomonadati</taxon>
        <taxon>Pseudomonadota</taxon>
        <taxon>Alphaproteobacteria</taxon>
        <taxon>Hyphomicrobiales</taxon>
        <taxon>Ahrensiaceae</taxon>
        <taxon>Oricola</taxon>
    </lineage>
</organism>
<dbReference type="Pfam" id="PF10082">
    <property type="entry name" value="BBP2_2"/>
    <property type="match status" value="1"/>
</dbReference>
<dbReference type="AlphaFoldDB" id="A0A4R0P7G8"/>
<reference evidence="3 4" key="1">
    <citation type="journal article" date="2015" name="Antonie Van Leeuwenhoek">
        <title>Oricola cellulosilytica gen. nov., sp. nov., a cellulose-degrading bacterium of the family Phyllobacteriaceae isolated from surface seashore water, and emended descriptions of Mesorhizobium loti and Phyllobacterium myrsinacearum.</title>
        <authorList>
            <person name="Hameed A."/>
            <person name="Shahina M."/>
            <person name="Lai W.A."/>
            <person name="Lin S.Y."/>
            <person name="Young L.S."/>
            <person name="Liu Y.C."/>
            <person name="Hsu Y.H."/>
            <person name="Young C.C."/>
        </authorList>
    </citation>
    <scope>NUCLEOTIDE SEQUENCE [LARGE SCALE GENOMIC DNA]</scope>
    <source>
        <strain evidence="3 4">KCTC 52183</strain>
    </source>
</reference>
<feature type="signal peptide" evidence="2">
    <location>
        <begin position="1"/>
        <end position="30"/>
    </location>
</feature>
<dbReference type="InterPro" id="IPR018759">
    <property type="entry name" value="BBP2_2"/>
</dbReference>
<feature type="compositionally biased region" description="Basic and acidic residues" evidence="1">
    <location>
        <begin position="53"/>
        <end position="62"/>
    </location>
</feature>
<accession>A0A4R0P7G8</accession>
<name>A0A4R0P7G8_9HYPH</name>
<gene>
    <name evidence="3" type="ORF">E0D97_17160</name>
</gene>
<dbReference type="Proteomes" id="UP000291301">
    <property type="component" value="Unassembled WGS sequence"/>
</dbReference>
<dbReference type="SUPFAM" id="SSF56925">
    <property type="entry name" value="OMPA-like"/>
    <property type="match status" value="1"/>
</dbReference>
<dbReference type="EMBL" id="SJST01000009">
    <property type="protein sequence ID" value="TCD11429.1"/>
    <property type="molecule type" value="Genomic_DNA"/>
</dbReference>